<dbReference type="EMBL" id="CP036278">
    <property type="protein sequence ID" value="QDU58370.1"/>
    <property type="molecule type" value="Genomic_DNA"/>
</dbReference>
<sequence>MLTSTVTIDERNAAQQEEAERSRVLVDLAQCCDTCRRVAGQFTDSMSADQMFHQLVDSEAWIPALRFAGHWLPKQKSIWWATTSVWAHLRETATPVELAVIDSVTNWVLAPDDQLRRQIQQEVRELPPAAPATLLAQAVYWSGGSVAPPDCPAVEPPTYITGHFASCAVVAITSASVPQQRQALRFAAETRFADLPVRPQEML</sequence>
<protein>
    <submittedName>
        <fullName evidence="1">Uncharacterized protein</fullName>
    </submittedName>
</protein>
<dbReference type="AlphaFoldDB" id="A0A518AUH4"/>
<proteinExistence type="predicted"/>
<gene>
    <name evidence="1" type="ORF">Pan181_46040</name>
</gene>
<dbReference type="Proteomes" id="UP000315750">
    <property type="component" value="Chromosome"/>
</dbReference>
<accession>A0A518AUH4</accession>
<evidence type="ECO:0000313" key="1">
    <source>
        <dbReference type="EMBL" id="QDU58370.1"/>
    </source>
</evidence>
<dbReference type="Pfam" id="PF22011">
    <property type="entry name" value="DUF6931"/>
    <property type="match status" value="1"/>
</dbReference>
<dbReference type="RefSeq" id="WP_145250221.1">
    <property type="nucleotide sequence ID" value="NZ_CP036278.1"/>
</dbReference>
<dbReference type="KEGG" id="amuc:Pan181_46040"/>
<organism evidence="1 2">
    <name type="scientific">Aeoliella mucimassa</name>
    <dbReference type="NCBI Taxonomy" id="2527972"/>
    <lineage>
        <taxon>Bacteria</taxon>
        <taxon>Pseudomonadati</taxon>
        <taxon>Planctomycetota</taxon>
        <taxon>Planctomycetia</taxon>
        <taxon>Pirellulales</taxon>
        <taxon>Lacipirellulaceae</taxon>
        <taxon>Aeoliella</taxon>
    </lineage>
</organism>
<keyword evidence="2" id="KW-1185">Reference proteome</keyword>
<evidence type="ECO:0000313" key="2">
    <source>
        <dbReference type="Proteomes" id="UP000315750"/>
    </source>
</evidence>
<reference evidence="1 2" key="1">
    <citation type="submission" date="2019-02" db="EMBL/GenBank/DDBJ databases">
        <title>Deep-cultivation of Planctomycetes and their phenomic and genomic characterization uncovers novel biology.</title>
        <authorList>
            <person name="Wiegand S."/>
            <person name="Jogler M."/>
            <person name="Boedeker C."/>
            <person name="Pinto D."/>
            <person name="Vollmers J."/>
            <person name="Rivas-Marin E."/>
            <person name="Kohn T."/>
            <person name="Peeters S.H."/>
            <person name="Heuer A."/>
            <person name="Rast P."/>
            <person name="Oberbeckmann S."/>
            <person name="Bunk B."/>
            <person name="Jeske O."/>
            <person name="Meyerdierks A."/>
            <person name="Storesund J.E."/>
            <person name="Kallscheuer N."/>
            <person name="Luecker S."/>
            <person name="Lage O.M."/>
            <person name="Pohl T."/>
            <person name="Merkel B.J."/>
            <person name="Hornburger P."/>
            <person name="Mueller R.-W."/>
            <person name="Bruemmer F."/>
            <person name="Labrenz M."/>
            <person name="Spormann A.M."/>
            <person name="Op den Camp H."/>
            <person name="Overmann J."/>
            <person name="Amann R."/>
            <person name="Jetten M.S.M."/>
            <person name="Mascher T."/>
            <person name="Medema M.H."/>
            <person name="Devos D.P."/>
            <person name="Kaster A.-K."/>
            <person name="Ovreas L."/>
            <person name="Rohde M."/>
            <person name="Galperin M.Y."/>
            <person name="Jogler C."/>
        </authorList>
    </citation>
    <scope>NUCLEOTIDE SEQUENCE [LARGE SCALE GENOMIC DNA]</scope>
    <source>
        <strain evidence="1 2">Pan181</strain>
    </source>
</reference>
<dbReference type="OrthoDB" id="283999at2"/>
<name>A0A518AUH4_9BACT</name>
<dbReference type="InterPro" id="IPR053855">
    <property type="entry name" value="DUF6931"/>
</dbReference>